<evidence type="ECO:0000313" key="2">
    <source>
        <dbReference type="Proteomes" id="UP001283361"/>
    </source>
</evidence>
<gene>
    <name evidence="1" type="ORF">RRG08_020219</name>
</gene>
<keyword evidence="2" id="KW-1185">Reference proteome</keyword>
<reference evidence="1" key="1">
    <citation type="journal article" date="2023" name="G3 (Bethesda)">
        <title>A reference genome for the long-term kleptoplast-retaining sea slug Elysia crispata morphotype clarki.</title>
        <authorList>
            <person name="Eastman K.E."/>
            <person name="Pendleton A.L."/>
            <person name="Shaikh M.A."/>
            <person name="Suttiyut T."/>
            <person name="Ogas R."/>
            <person name="Tomko P."/>
            <person name="Gavelis G."/>
            <person name="Widhalm J.R."/>
            <person name="Wisecaver J.H."/>
        </authorList>
    </citation>
    <scope>NUCLEOTIDE SEQUENCE</scope>
    <source>
        <strain evidence="1">ECLA1</strain>
    </source>
</reference>
<dbReference type="EMBL" id="JAWDGP010002798">
    <property type="protein sequence ID" value="KAK3779874.1"/>
    <property type="molecule type" value="Genomic_DNA"/>
</dbReference>
<proteinExistence type="predicted"/>
<sequence length="91" mass="10299">MAKLDSLTSSSTFNLTLNDSVREQDNARFSRLQLIPLNHVSCSSVETVHPGYDDYAADKDGFEPVKPLFTFQRRSMECRIVETFGPRNKDG</sequence>
<organism evidence="1 2">
    <name type="scientific">Elysia crispata</name>
    <name type="common">lettuce slug</name>
    <dbReference type="NCBI Taxonomy" id="231223"/>
    <lineage>
        <taxon>Eukaryota</taxon>
        <taxon>Metazoa</taxon>
        <taxon>Spiralia</taxon>
        <taxon>Lophotrochozoa</taxon>
        <taxon>Mollusca</taxon>
        <taxon>Gastropoda</taxon>
        <taxon>Heterobranchia</taxon>
        <taxon>Euthyneura</taxon>
        <taxon>Panpulmonata</taxon>
        <taxon>Sacoglossa</taxon>
        <taxon>Placobranchoidea</taxon>
        <taxon>Plakobranchidae</taxon>
        <taxon>Elysia</taxon>
    </lineage>
</organism>
<evidence type="ECO:0000313" key="1">
    <source>
        <dbReference type="EMBL" id="KAK3779874.1"/>
    </source>
</evidence>
<comment type="caution">
    <text evidence="1">The sequence shown here is derived from an EMBL/GenBank/DDBJ whole genome shotgun (WGS) entry which is preliminary data.</text>
</comment>
<protein>
    <submittedName>
        <fullName evidence="1">Uncharacterized protein</fullName>
    </submittedName>
</protein>
<accession>A0AAE1A1W3</accession>
<dbReference type="AlphaFoldDB" id="A0AAE1A1W3"/>
<dbReference type="Proteomes" id="UP001283361">
    <property type="component" value="Unassembled WGS sequence"/>
</dbReference>
<name>A0AAE1A1W3_9GAST</name>